<evidence type="ECO:0000313" key="1">
    <source>
        <dbReference type="EMBL" id="KAA6386413.1"/>
    </source>
</evidence>
<comment type="caution">
    <text evidence="1">The sequence shown here is derived from an EMBL/GenBank/DDBJ whole genome shotgun (WGS) entry which is preliminary data.</text>
</comment>
<organism evidence="1 2">
    <name type="scientific">Streblomastix strix</name>
    <dbReference type="NCBI Taxonomy" id="222440"/>
    <lineage>
        <taxon>Eukaryota</taxon>
        <taxon>Metamonada</taxon>
        <taxon>Preaxostyla</taxon>
        <taxon>Oxymonadida</taxon>
        <taxon>Streblomastigidae</taxon>
        <taxon>Streblomastix</taxon>
    </lineage>
</organism>
<protein>
    <submittedName>
        <fullName evidence="1">Uncharacterized protein</fullName>
    </submittedName>
</protein>
<reference evidence="1 2" key="1">
    <citation type="submission" date="2019-03" db="EMBL/GenBank/DDBJ databases">
        <title>Single cell metagenomics reveals metabolic interactions within the superorganism composed of flagellate Streblomastix strix and complex community of Bacteroidetes bacteria on its surface.</title>
        <authorList>
            <person name="Treitli S.C."/>
            <person name="Kolisko M."/>
            <person name="Husnik F."/>
            <person name="Keeling P."/>
            <person name="Hampl V."/>
        </authorList>
    </citation>
    <scope>NUCLEOTIDE SEQUENCE [LARGE SCALE GENOMIC DNA]</scope>
    <source>
        <strain evidence="1">ST1C</strain>
    </source>
</reference>
<proteinExistence type="predicted"/>
<gene>
    <name evidence="1" type="ORF">EZS28_018060</name>
</gene>
<dbReference type="EMBL" id="SNRW01004815">
    <property type="protein sequence ID" value="KAA6386413.1"/>
    <property type="molecule type" value="Genomic_DNA"/>
</dbReference>
<dbReference type="Proteomes" id="UP000324800">
    <property type="component" value="Unassembled WGS sequence"/>
</dbReference>
<accession>A0A5J4VVL8</accession>
<name>A0A5J4VVL8_9EUKA</name>
<dbReference type="AlphaFoldDB" id="A0A5J4VVL8"/>
<evidence type="ECO:0000313" key="2">
    <source>
        <dbReference type="Proteomes" id="UP000324800"/>
    </source>
</evidence>
<sequence length="103" mass="12343">MVAGPTMVYKHNKSIKLVPFPWTVMRIHNQGTKYGKPKIILHHLERQLHSSWTRREEGQNLFNLDFRLDRTFQRSLTTTHQLIEIPVLKTLHLFKENICRIRL</sequence>